<dbReference type="Proteomes" id="UP000192727">
    <property type="component" value="Chromosome"/>
</dbReference>
<name>A0A1V0UNK2_9BACL</name>
<reference evidence="1 2" key="1">
    <citation type="submission" date="2017-03" db="EMBL/GenBank/DDBJ databases">
        <title>Paenibacillus larvae genome sequencing.</title>
        <authorList>
            <person name="Dingman D.W."/>
        </authorList>
    </citation>
    <scope>NUCLEOTIDE SEQUENCE [LARGE SCALE GENOMIC DNA]</scope>
    <source>
        <strain evidence="1 2">SAG 10367</strain>
    </source>
</reference>
<gene>
    <name evidence="1" type="ORF">B7C51_00730</name>
</gene>
<dbReference type="EMBL" id="CP020557">
    <property type="protein sequence ID" value="ARF66640.1"/>
    <property type="molecule type" value="Genomic_DNA"/>
</dbReference>
<proteinExistence type="predicted"/>
<organism evidence="1 2">
    <name type="scientific">Paenibacillus larvae subsp. pulvifaciens</name>
    <dbReference type="NCBI Taxonomy" id="1477"/>
    <lineage>
        <taxon>Bacteria</taxon>
        <taxon>Bacillati</taxon>
        <taxon>Bacillota</taxon>
        <taxon>Bacilli</taxon>
        <taxon>Bacillales</taxon>
        <taxon>Paenibacillaceae</taxon>
        <taxon>Paenibacillus</taxon>
    </lineage>
</organism>
<evidence type="ECO:0000313" key="1">
    <source>
        <dbReference type="EMBL" id="ARF66640.1"/>
    </source>
</evidence>
<dbReference type="AlphaFoldDB" id="A0A1V0UNK2"/>
<accession>A0A1V0UNK2</accession>
<dbReference type="RefSeq" id="WP_024093934.1">
    <property type="nucleotide sequence ID" value="NZ_CP020557.1"/>
</dbReference>
<protein>
    <submittedName>
        <fullName evidence="1">Uncharacterized protein</fullName>
    </submittedName>
</protein>
<sequence>MEHNIQFTVIRKNETKSLKGLVFTDKEKEVTATDLQKMFKQFGYDVELDENDWSGVVFVSKNTSEPYKIRITDMGDGKHKPDTDNELKSIVANFIKPH</sequence>
<evidence type="ECO:0000313" key="2">
    <source>
        <dbReference type="Proteomes" id="UP000192727"/>
    </source>
</evidence>